<dbReference type="EMBL" id="JAFFZE010000004">
    <property type="protein sequence ID" value="MCT2582097.1"/>
    <property type="molecule type" value="Genomic_DNA"/>
</dbReference>
<evidence type="ECO:0000259" key="5">
    <source>
        <dbReference type="Pfam" id="PF00496"/>
    </source>
</evidence>
<dbReference type="PANTHER" id="PTHR30290">
    <property type="entry name" value="PERIPLASMIC BINDING COMPONENT OF ABC TRANSPORTER"/>
    <property type="match status" value="1"/>
</dbReference>
<dbReference type="Gene3D" id="3.10.105.10">
    <property type="entry name" value="Dipeptide-binding Protein, Domain 3"/>
    <property type="match status" value="1"/>
</dbReference>
<dbReference type="PIRSF" id="PIRSF002741">
    <property type="entry name" value="MppA"/>
    <property type="match status" value="1"/>
</dbReference>
<dbReference type="Gene3D" id="3.40.190.10">
    <property type="entry name" value="Periplasmic binding protein-like II"/>
    <property type="match status" value="1"/>
</dbReference>
<feature type="signal peptide" evidence="4">
    <location>
        <begin position="1"/>
        <end position="38"/>
    </location>
</feature>
<sequence>MLVAKRWQQRLGVIGLRVRTRRWVAVALAAAALGAATACSTGDAVSGAKPTELRLAIGGEAEDGYDPTLGWGRYGNPLFQSTLLTRDADLKITNDLATGYSVSPDGLVWTVDIRSDATFSDGKPVTPGDVAYTFNTAATSGGLTDVTVLDQAVAVDEDTVELRLREPRSTFVNRLVSLGIVPEHAHGPGYARDPVGSGPFVLEQWDEGQQLIVRRNDDYYGGKPAFERVVFVFTDEDASLAAARSGQVDVAALPSALASTEMPGMTLHAIESVDNRGITFPYQPATGRTNADGEPIGDPVTSDVAVRRAINLAIDRQALVDGVLDGHGRPATGPVDGLPWYDPSTAVTGTDPDAAARLLDEAGWRDTDGDGVRERDGVRAEFTLLYLASDSLRQGLALAVADMLKPIGVAVTAKGESWEVIETRMHADAVLFGWGSHDPTEMYNLYHSGQAGIELYNPGYYGDPEVDAALDAGMAATDPAEATAHWKEAQRHFGPAADAAWAWLVNLDHTYFVDSCLDVGQEQVEPHGHGWPITWNITGWRWTC</sequence>
<dbReference type="SUPFAM" id="SSF53850">
    <property type="entry name" value="Periplasmic binding protein-like II"/>
    <property type="match status" value="1"/>
</dbReference>
<evidence type="ECO:0000256" key="2">
    <source>
        <dbReference type="ARBA" id="ARBA00022448"/>
    </source>
</evidence>
<evidence type="ECO:0000256" key="1">
    <source>
        <dbReference type="ARBA" id="ARBA00005695"/>
    </source>
</evidence>
<dbReference type="PANTHER" id="PTHR30290:SF9">
    <property type="entry name" value="OLIGOPEPTIDE-BINDING PROTEIN APPA"/>
    <property type="match status" value="1"/>
</dbReference>
<evidence type="ECO:0000256" key="3">
    <source>
        <dbReference type="ARBA" id="ARBA00022729"/>
    </source>
</evidence>
<feature type="chain" id="PRO_5046153626" evidence="4">
    <location>
        <begin position="39"/>
        <end position="544"/>
    </location>
</feature>
<evidence type="ECO:0000313" key="6">
    <source>
        <dbReference type="EMBL" id="MCT2582097.1"/>
    </source>
</evidence>
<keyword evidence="7" id="KW-1185">Reference proteome</keyword>
<dbReference type="CDD" id="cd08518">
    <property type="entry name" value="PBP2_NikA_DppA_OppA_like_19"/>
    <property type="match status" value="1"/>
</dbReference>
<keyword evidence="2" id="KW-0813">Transport</keyword>
<evidence type="ECO:0000313" key="7">
    <source>
        <dbReference type="Proteomes" id="UP001156441"/>
    </source>
</evidence>
<dbReference type="InterPro" id="IPR000914">
    <property type="entry name" value="SBP_5_dom"/>
</dbReference>
<comment type="caution">
    <text evidence="6">The sequence shown here is derived from an EMBL/GenBank/DDBJ whole genome shotgun (WGS) entry which is preliminary data.</text>
</comment>
<comment type="similarity">
    <text evidence="1">Belongs to the bacterial solute-binding protein 5 family.</text>
</comment>
<keyword evidence="3 4" id="KW-0732">Signal</keyword>
<evidence type="ECO:0000256" key="4">
    <source>
        <dbReference type="SAM" id="SignalP"/>
    </source>
</evidence>
<dbReference type="InterPro" id="IPR030678">
    <property type="entry name" value="Peptide/Ni-bd"/>
</dbReference>
<protein>
    <submittedName>
        <fullName evidence="6">ABC transporter substrate-binding protein</fullName>
    </submittedName>
</protein>
<dbReference type="Pfam" id="PF00496">
    <property type="entry name" value="SBP_bac_5"/>
    <property type="match status" value="1"/>
</dbReference>
<reference evidence="6 7" key="1">
    <citation type="submission" date="2021-02" db="EMBL/GenBank/DDBJ databases">
        <title>Actinophytocola xerophila sp. nov., isolated from soil of cotton cropping field.</title>
        <authorList>
            <person name="Huang R."/>
            <person name="Chen X."/>
            <person name="Ge X."/>
            <person name="Liu W."/>
        </authorList>
    </citation>
    <scope>NUCLEOTIDE SEQUENCE [LARGE SCALE GENOMIC DNA]</scope>
    <source>
        <strain evidence="6 7">S1-96</strain>
    </source>
</reference>
<name>A0ABT2J2K9_9PSEU</name>
<proteinExistence type="inferred from homology"/>
<dbReference type="Proteomes" id="UP001156441">
    <property type="component" value="Unassembled WGS sequence"/>
</dbReference>
<gene>
    <name evidence="6" type="ORF">JT362_03030</name>
</gene>
<dbReference type="InterPro" id="IPR039424">
    <property type="entry name" value="SBP_5"/>
</dbReference>
<feature type="domain" description="Solute-binding protein family 5" evidence="5">
    <location>
        <begin position="91"/>
        <end position="448"/>
    </location>
</feature>
<organism evidence="6 7">
    <name type="scientific">Actinophytocola gossypii</name>
    <dbReference type="NCBI Taxonomy" id="2812003"/>
    <lineage>
        <taxon>Bacteria</taxon>
        <taxon>Bacillati</taxon>
        <taxon>Actinomycetota</taxon>
        <taxon>Actinomycetes</taxon>
        <taxon>Pseudonocardiales</taxon>
        <taxon>Pseudonocardiaceae</taxon>
    </lineage>
</organism>
<accession>A0ABT2J2K9</accession>